<dbReference type="RefSeq" id="WP_253780167.1">
    <property type="nucleotide sequence ID" value="NZ_JAMTCK010000026.1"/>
</dbReference>
<feature type="transmembrane region" description="Helical" evidence="7">
    <location>
        <begin position="29"/>
        <end position="51"/>
    </location>
</feature>
<feature type="domain" description="EamA" evidence="8">
    <location>
        <begin position="29"/>
        <end position="161"/>
    </location>
</feature>
<feature type="transmembrane region" description="Helical" evidence="7">
    <location>
        <begin position="118"/>
        <end position="137"/>
    </location>
</feature>
<feature type="transmembrane region" description="Helical" evidence="7">
    <location>
        <begin position="89"/>
        <end position="106"/>
    </location>
</feature>
<keyword evidence="3 7" id="KW-0812">Transmembrane</keyword>
<comment type="similarity">
    <text evidence="2">Belongs to the EamA transporter family.</text>
</comment>
<evidence type="ECO:0000256" key="7">
    <source>
        <dbReference type="SAM" id="Phobius"/>
    </source>
</evidence>
<proteinExistence type="inferred from homology"/>
<evidence type="ECO:0000256" key="2">
    <source>
        <dbReference type="ARBA" id="ARBA00007362"/>
    </source>
</evidence>
<evidence type="ECO:0000313" key="9">
    <source>
        <dbReference type="EMBL" id="MCP2170194.1"/>
    </source>
</evidence>
<feature type="transmembrane region" description="Helical" evidence="7">
    <location>
        <begin position="173"/>
        <end position="192"/>
    </location>
</feature>
<feature type="compositionally biased region" description="Polar residues" evidence="6">
    <location>
        <begin position="321"/>
        <end position="346"/>
    </location>
</feature>
<dbReference type="InterPro" id="IPR037185">
    <property type="entry name" value="EmrE-like"/>
</dbReference>
<evidence type="ECO:0000256" key="3">
    <source>
        <dbReference type="ARBA" id="ARBA00022692"/>
    </source>
</evidence>
<evidence type="ECO:0000256" key="1">
    <source>
        <dbReference type="ARBA" id="ARBA00004141"/>
    </source>
</evidence>
<evidence type="ECO:0000256" key="5">
    <source>
        <dbReference type="ARBA" id="ARBA00023136"/>
    </source>
</evidence>
<dbReference type="Pfam" id="PF00892">
    <property type="entry name" value="EamA"/>
    <property type="match status" value="2"/>
</dbReference>
<comment type="caution">
    <text evidence="9">The sequence shown here is derived from an EMBL/GenBank/DDBJ whole genome shotgun (WGS) entry which is preliminary data.</text>
</comment>
<feature type="transmembrane region" description="Helical" evidence="7">
    <location>
        <begin position="266"/>
        <end position="285"/>
    </location>
</feature>
<evidence type="ECO:0000313" key="10">
    <source>
        <dbReference type="Proteomes" id="UP001206128"/>
    </source>
</evidence>
<keyword evidence="5 7" id="KW-0472">Membrane</keyword>
<dbReference type="EMBL" id="JAMTCK010000026">
    <property type="protein sequence ID" value="MCP2170194.1"/>
    <property type="molecule type" value="Genomic_DNA"/>
</dbReference>
<feature type="transmembrane region" description="Helical" evidence="7">
    <location>
        <begin position="204"/>
        <end position="223"/>
    </location>
</feature>
<feature type="transmembrane region" description="Helical" evidence="7">
    <location>
        <begin position="57"/>
        <end position="77"/>
    </location>
</feature>
<dbReference type="SUPFAM" id="SSF103481">
    <property type="entry name" value="Multidrug resistance efflux transporter EmrE"/>
    <property type="match status" value="2"/>
</dbReference>
<dbReference type="InterPro" id="IPR050638">
    <property type="entry name" value="AA-Vitamin_Transporters"/>
</dbReference>
<dbReference type="InterPro" id="IPR000620">
    <property type="entry name" value="EamA_dom"/>
</dbReference>
<gene>
    <name evidence="9" type="ORF">LX83_007085</name>
</gene>
<dbReference type="Gene3D" id="1.10.3730.20">
    <property type="match status" value="1"/>
</dbReference>
<feature type="transmembrane region" description="Helical" evidence="7">
    <location>
        <begin position="291"/>
        <end position="309"/>
    </location>
</feature>
<dbReference type="GO" id="GO:0016020">
    <property type="term" value="C:membrane"/>
    <property type="evidence" value="ECO:0007669"/>
    <property type="project" value="UniProtKB-SubCell"/>
</dbReference>
<keyword evidence="10" id="KW-1185">Reference proteome</keyword>
<accession>A0AAE3KLD0</accession>
<organism evidence="9 10">
    <name type="scientific">Goodfellowiella coeruleoviolacea</name>
    <dbReference type="NCBI Taxonomy" id="334858"/>
    <lineage>
        <taxon>Bacteria</taxon>
        <taxon>Bacillati</taxon>
        <taxon>Actinomycetota</taxon>
        <taxon>Actinomycetes</taxon>
        <taxon>Pseudonocardiales</taxon>
        <taxon>Pseudonocardiaceae</taxon>
        <taxon>Goodfellowiella</taxon>
    </lineage>
</organism>
<comment type="subcellular location">
    <subcellularLocation>
        <location evidence="1">Membrane</location>
        <topology evidence="1">Multi-pass membrane protein</topology>
    </subcellularLocation>
</comment>
<protein>
    <submittedName>
        <fullName evidence="9">Permease of the drug/metabolite transporter (DMT) superfamily</fullName>
    </submittedName>
</protein>
<evidence type="ECO:0000256" key="6">
    <source>
        <dbReference type="SAM" id="MobiDB-lite"/>
    </source>
</evidence>
<feature type="domain" description="EamA" evidence="8">
    <location>
        <begin position="173"/>
        <end position="305"/>
    </location>
</feature>
<dbReference type="PANTHER" id="PTHR32322:SF2">
    <property type="entry name" value="EAMA DOMAIN-CONTAINING PROTEIN"/>
    <property type="match status" value="1"/>
</dbReference>
<dbReference type="Proteomes" id="UP001206128">
    <property type="component" value="Unassembled WGS sequence"/>
</dbReference>
<feature type="transmembrane region" description="Helical" evidence="7">
    <location>
        <begin position="235"/>
        <end position="254"/>
    </location>
</feature>
<name>A0AAE3KLD0_9PSEU</name>
<reference evidence="9" key="1">
    <citation type="submission" date="2022-06" db="EMBL/GenBank/DDBJ databases">
        <title>Genomic Encyclopedia of Archaeal and Bacterial Type Strains, Phase II (KMG-II): from individual species to whole genera.</title>
        <authorList>
            <person name="Goeker M."/>
        </authorList>
    </citation>
    <scope>NUCLEOTIDE SEQUENCE</scope>
    <source>
        <strain evidence="9">DSM 43935</strain>
    </source>
</reference>
<sequence>MSPRAGDLAELTATAGPARPVRQRGRTPAVAAVVLAALIWSTSFAVTKVALAEIPPMTIGALRFSLAALILAAVVHTRRDRRLPTIRQRLFIGLAGLLGIAAYFAVENLGVDLATASDATLIIAAYPIITLALELILRRATLSVVRLAGMVIAIGGVWLVVSSGAGDESGSRWWGDALLVLGGLVWAGYNLVAQRDTSGASPVVVTYYQTLAGALGFLAMSLFEADRWAWPSPANLGRVLFLAGLCSVAAFLLYNYGLRGLLPSVAVNLLNIVPVAGLVWAAVLAGESVDGQQVIGGAVVIAGVVTGLYQQNSDGPAAVSSPASPNTANHPDTANPDTANPNTAEPNTEKDNA</sequence>
<keyword evidence="4 7" id="KW-1133">Transmembrane helix</keyword>
<feature type="transmembrane region" description="Helical" evidence="7">
    <location>
        <begin position="144"/>
        <end position="161"/>
    </location>
</feature>
<evidence type="ECO:0000256" key="4">
    <source>
        <dbReference type="ARBA" id="ARBA00022989"/>
    </source>
</evidence>
<evidence type="ECO:0000259" key="8">
    <source>
        <dbReference type="Pfam" id="PF00892"/>
    </source>
</evidence>
<dbReference type="PANTHER" id="PTHR32322">
    <property type="entry name" value="INNER MEMBRANE TRANSPORTER"/>
    <property type="match status" value="1"/>
</dbReference>
<feature type="region of interest" description="Disordered" evidence="6">
    <location>
        <begin position="314"/>
        <end position="353"/>
    </location>
</feature>
<dbReference type="AlphaFoldDB" id="A0AAE3KLD0"/>